<evidence type="ECO:0000313" key="1">
    <source>
        <dbReference type="EMBL" id="OTA36143.1"/>
    </source>
</evidence>
<evidence type="ECO:0000313" key="2">
    <source>
        <dbReference type="Proteomes" id="UP000194280"/>
    </source>
</evidence>
<dbReference type="OrthoDB" id="3940457at2759"/>
<gene>
    <name evidence="1" type="ORF">BTJ68_03429</name>
</gene>
<name>A0A1Z5TJE0_HORWE</name>
<protein>
    <submittedName>
        <fullName evidence="1">Uncharacterized protein</fullName>
    </submittedName>
</protein>
<dbReference type="VEuPathDB" id="FungiDB:BTJ68_03429"/>
<sequence length="274" mass="30777">MASAQVARAAWLKGSTAGMILLAKMFGDQAAFQIHLSALQEMTTKRGAQRSREPSLDTGLIKFPSLPAAARLPDGFGNLRVLGLLPNSLLDLISRLGLTDRHEQVDMNERRRVPILLMALKPTGRPAVDAFVNGELGLQVAECVRISAMMFVTLVLAVTDNDDWNQPMLSAIEPTYSDTHGIPVETLVGSVYDEVLLWSLCVFYALAGRLVARQLRCFRRLLRAFMIPPEAKSWPSLQRLMKRYLHHPYFDKPLKEIMEVEEQRARDEMVYEIG</sequence>
<proteinExistence type="predicted"/>
<comment type="caution">
    <text evidence="1">The sequence shown here is derived from an EMBL/GenBank/DDBJ whole genome shotgun (WGS) entry which is preliminary data.</text>
</comment>
<dbReference type="EMBL" id="MUNK01000035">
    <property type="protein sequence ID" value="OTA36143.1"/>
    <property type="molecule type" value="Genomic_DNA"/>
</dbReference>
<reference evidence="1 2" key="1">
    <citation type="submission" date="2017-01" db="EMBL/GenBank/DDBJ databases">
        <title>The recent genome duplication of the halophilic yeast Hortaea werneckii: insights from long-read sequencing.</title>
        <authorList>
            <person name="Sinha S."/>
            <person name="Flibotte S."/>
            <person name="Neira M."/>
            <person name="Lenassi M."/>
            <person name="Gostincar C."/>
            <person name="Stajich J.E."/>
            <person name="Nislow C.E."/>
        </authorList>
    </citation>
    <scope>NUCLEOTIDE SEQUENCE [LARGE SCALE GENOMIC DNA]</scope>
    <source>
        <strain evidence="1 2">EXF-2000</strain>
    </source>
</reference>
<dbReference type="Proteomes" id="UP000194280">
    <property type="component" value="Unassembled WGS sequence"/>
</dbReference>
<accession>A0A1Z5TJE0</accession>
<dbReference type="InParanoid" id="A0A1Z5TJE0"/>
<organism evidence="1 2">
    <name type="scientific">Hortaea werneckii EXF-2000</name>
    <dbReference type="NCBI Taxonomy" id="1157616"/>
    <lineage>
        <taxon>Eukaryota</taxon>
        <taxon>Fungi</taxon>
        <taxon>Dikarya</taxon>
        <taxon>Ascomycota</taxon>
        <taxon>Pezizomycotina</taxon>
        <taxon>Dothideomycetes</taxon>
        <taxon>Dothideomycetidae</taxon>
        <taxon>Mycosphaerellales</taxon>
        <taxon>Teratosphaeriaceae</taxon>
        <taxon>Hortaea</taxon>
    </lineage>
</organism>
<keyword evidence="2" id="KW-1185">Reference proteome</keyword>
<dbReference type="AlphaFoldDB" id="A0A1Z5TJE0"/>